<comment type="similarity">
    <text evidence="2">Belongs to the RPGRIP1 family.</text>
</comment>
<dbReference type="FunFam" id="2.60.40.150:FF:000073">
    <property type="entry name" value="protein fantom isoform X1"/>
    <property type="match status" value="1"/>
</dbReference>
<keyword evidence="9" id="KW-1185">Reference proteome</keyword>
<feature type="coiled-coil region" evidence="6">
    <location>
        <begin position="202"/>
        <end position="257"/>
    </location>
</feature>
<evidence type="ECO:0000256" key="4">
    <source>
        <dbReference type="ARBA" id="ARBA00023069"/>
    </source>
</evidence>
<dbReference type="Pfam" id="PF11618">
    <property type="entry name" value="C2-C2_1"/>
    <property type="match status" value="2"/>
</dbReference>
<organism evidence="8 9">
    <name type="scientific">Hymenochirus boettgeri</name>
    <name type="common">Congo dwarf clawed frog</name>
    <dbReference type="NCBI Taxonomy" id="247094"/>
    <lineage>
        <taxon>Eukaryota</taxon>
        <taxon>Metazoa</taxon>
        <taxon>Chordata</taxon>
        <taxon>Craniata</taxon>
        <taxon>Vertebrata</taxon>
        <taxon>Euteleostomi</taxon>
        <taxon>Amphibia</taxon>
        <taxon>Batrachia</taxon>
        <taxon>Anura</taxon>
        <taxon>Pipoidea</taxon>
        <taxon>Pipidae</taxon>
        <taxon>Pipinae</taxon>
        <taxon>Hymenochirus</taxon>
    </lineage>
</organism>
<comment type="caution">
    <text evidence="8">The sequence shown here is derived from an EMBL/GenBank/DDBJ whole genome shotgun (WGS) entry which is preliminary data.</text>
</comment>
<comment type="subcellular location">
    <subcellularLocation>
        <location evidence="1">Cell projection</location>
        <location evidence="1">Cilium</location>
    </subcellularLocation>
</comment>
<accession>A0A8T2J333</accession>
<protein>
    <recommendedName>
        <fullName evidence="7">C2 domain-containing protein</fullName>
    </recommendedName>
</protein>
<dbReference type="GO" id="GO:0031870">
    <property type="term" value="F:thromboxane A2 receptor binding"/>
    <property type="evidence" value="ECO:0007669"/>
    <property type="project" value="TreeGrafter"/>
</dbReference>
<feature type="domain" description="C2" evidence="7">
    <location>
        <begin position="769"/>
        <end position="892"/>
    </location>
</feature>
<dbReference type="GO" id="GO:0032391">
    <property type="term" value="C:photoreceptor connecting cilium"/>
    <property type="evidence" value="ECO:0007669"/>
    <property type="project" value="TreeGrafter"/>
</dbReference>
<keyword evidence="4" id="KW-0969">Cilium</keyword>
<dbReference type="InterPro" id="IPR000008">
    <property type="entry name" value="C2_dom"/>
</dbReference>
<dbReference type="OrthoDB" id="2133912at2759"/>
<dbReference type="PROSITE" id="PS50004">
    <property type="entry name" value="C2"/>
    <property type="match status" value="1"/>
</dbReference>
<feature type="coiled-coil region" evidence="6">
    <location>
        <begin position="304"/>
        <end position="447"/>
    </location>
</feature>
<keyword evidence="5" id="KW-0966">Cell projection</keyword>
<evidence type="ECO:0000259" key="7">
    <source>
        <dbReference type="PROSITE" id="PS50004"/>
    </source>
</evidence>
<keyword evidence="3 6" id="KW-0175">Coiled coil</keyword>
<dbReference type="GO" id="GO:1905515">
    <property type="term" value="P:non-motile cilium assembly"/>
    <property type="evidence" value="ECO:0007669"/>
    <property type="project" value="TreeGrafter"/>
</dbReference>
<evidence type="ECO:0000256" key="3">
    <source>
        <dbReference type="ARBA" id="ARBA00023054"/>
    </source>
</evidence>
<dbReference type="InterPro" id="IPR021656">
    <property type="entry name" value="C2-C2_1"/>
</dbReference>
<dbReference type="GO" id="GO:0046548">
    <property type="term" value="P:retinal rod cell development"/>
    <property type="evidence" value="ECO:0007669"/>
    <property type="project" value="TreeGrafter"/>
</dbReference>
<gene>
    <name evidence="8" type="ORF">GDO86_008464</name>
</gene>
<dbReference type="PANTHER" id="PTHR14240:SF4">
    <property type="entry name" value="PROTEIN FANTOM"/>
    <property type="match status" value="1"/>
</dbReference>
<dbReference type="PANTHER" id="PTHR14240">
    <property type="entry name" value="RETINITIS PIGMENTOSA GTPASE REGULATOR-INTERACTING PROTEIN"/>
    <property type="match status" value="1"/>
</dbReference>
<dbReference type="AlphaFoldDB" id="A0A8T2J333"/>
<evidence type="ECO:0000256" key="2">
    <source>
        <dbReference type="ARBA" id="ARBA00006042"/>
    </source>
</evidence>
<feature type="coiled-coil region" evidence="6">
    <location>
        <begin position="496"/>
        <end position="544"/>
    </location>
</feature>
<dbReference type="Proteomes" id="UP000812440">
    <property type="component" value="Chromosome 4"/>
</dbReference>
<dbReference type="InterPro" id="IPR031139">
    <property type="entry name" value="RPGRIP1_fam"/>
</dbReference>
<proteinExistence type="inferred from homology"/>
<evidence type="ECO:0000313" key="9">
    <source>
        <dbReference type="Proteomes" id="UP000812440"/>
    </source>
</evidence>
<evidence type="ECO:0000256" key="1">
    <source>
        <dbReference type="ARBA" id="ARBA00004138"/>
    </source>
</evidence>
<reference evidence="8" key="1">
    <citation type="thesis" date="2020" institute="ProQuest LLC" country="789 East Eisenhower Parkway, Ann Arbor, MI, USA">
        <title>Comparative Genomics and Chromosome Evolution.</title>
        <authorList>
            <person name="Mudd A.B."/>
        </authorList>
    </citation>
    <scope>NUCLEOTIDE SEQUENCE</scope>
    <source>
        <strain evidence="8">Female2</strain>
        <tissue evidence="8">Blood</tissue>
    </source>
</reference>
<dbReference type="GO" id="GO:0005856">
    <property type="term" value="C:cytoskeleton"/>
    <property type="evidence" value="ECO:0007669"/>
    <property type="project" value="UniProtKB-ARBA"/>
</dbReference>
<dbReference type="SUPFAM" id="SSF49562">
    <property type="entry name" value="C2 domain (Calcium/lipid-binding domain, CaLB)"/>
    <property type="match status" value="2"/>
</dbReference>
<feature type="coiled-coil region" evidence="6">
    <location>
        <begin position="105"/>
        <end position="139"/>
    </location>
</feature>
<dbReference type="CDD" id="cd00030">
    <property type="entry name" value="C2"/>
    <property type="match status" value="1"/>
</dbReference>
<dbReference type="EMBL" id="JAACNH010000007">
    <property type="protein sequence ID" value="KAG8437768.1"/>
    <property type="molecule type" value="Genomic_DNA"/>
</dbReference>
<evidence type="ECO:0000313" key="8">
    <source>
        <dbReference type="EMBL" id="KAG8437768.1"/>
    </source>
</evidence>
<dbReference type="Gene3D" id="2.60.40.150">
    <property type="entry name" value="C2 domain"/>
    <property type="match status" value="2"/>
</dbReference>
<evidence type="ECO:0000256" key="5">
    <source>
        <dbReference type="ARBA" id="ARBA00023273"/>
    </source>
</evidence>
<evidence type="ECO:0000256" key="6">
    <source>
        <dbReference type="SAM" id="Coils"/>
    </source>
</evidence>
<dbReference type="InterPro" id="IPR035892">
    <property type="entry name" value="C2_domain_sf"/>
</dbReference>
<sequence>MAVPTEKRQADLPVRDLGFYPSPLFNLVDATSLQAVKARQAVSRISRDELEDKYLRIHDENLLLKQHSHKQEDKIKRMATKLIRLVQDKKKAQQGSGLLRGSGRNVELEEIIEQLQEKVHELEKQKEVLQNRLISTKQQLQTQGHRYSPYNYIQSRINSGLRKVSEEVLMHENIRKGMRMQDPDMDSKSTQVVLPRYGHSLLEEARTEIRRLESLVEMQHNRIEELEQSAQVLQQELQSKEKQYEECLLEVRDQQATEKRAKVKENVLTIKLQKQLADKTHSFTEMEAKFQLLQQDLKSMKTSQEAFLSQVDDLNNQLKEERLKSFNLEKHLQSNVFSERKNEEFLYRINDLEKERDLLKENYDKLYNSAFDVNNSQEQQRKLKEHQLKLQIAQLEAALKSDLSDKNEMLDRMKREKEQTERLEEENRKLQLHVLEQKQRLDEFQSKLHIFTKGSDVDELSEALLLIKARKQQKNKDITFLDTVENDIGKDTERALKELQASYAETVQELEKTRNMLMMQHKINKDYQIEVDMITQKIEGIQKDYEIKLEKYAHALDTRTSRIRKLEAQIKDIAYGTKQYKFTPNITKDDVDELDEIVHLERGENLFEIHISRVAFSSEAAQSFGDQEPATFCTYAFYDFELQTTPVVRGLQPSYDFTSQYRVQVNDFFLQYIQKNTVNLELHVAFGTDYKTVAVCQLRFDEVLETSSRIFLASKLNGVDDQIQNYGTLEYWIILRVPMKQAIHLYMERAKALGYISSTLKEPEKNIQDSNVIEPYHQTLEDGSLNELYITIKSCSMVLPKSSLHQPSAYVAYRFFDFNDHCTPVIQNNNCPQFQNCKCFPVLMSTTLDQYLKTEVLLLYVFDDNCTVNEYIGKACVPLLSLAQDKCISGTFELTDSSNQPKGVIDVTLKWKSTYFQPKVYILAGLEMEEVPRDENVPSRLRLKKRKKSLYRAIRFF</sequence>
<name>A0A8T2J333_9PIPI</name>